<proteinExistence type="predicted"/>
<comment type="caution">
    <text evidence="2">The sequence shown here is derived from an EMBL/GenBank/DDBJ whole genome shotgun (WGS) entry which is preliminary data.</text>
</comment>
<dbReference type="EMBL" id="FCON02000182">
    <property type="protein sequence ID" value="SAL85259.1"/>
    <property type="molecule type" value="Genomic_DNA"/>
</dbReference>
<gene>
    <name evidence="2" type="ORF">AWB68_07617</name>
</gene>
<evidence type="ECO:0000313" key="2">
    <source>
        <dbReference type="EMBL" id="SAL85259.1"/>
    </source>
</evidence>
<keyword evidence="3" id="KW-1185">Reference proteome</keyword>
<organism evidence="2 3">
    <name type="scientific">Caballeronia choica</name>
    <dbReference type="NCBI Taxonomy" id="326476"/>
    <lineage>
        <taxon>Bacteria</taxon>
        <taxon>Pseudomonadati</taxon>
        <taxon>Pseudomonadota</taxon>
        <taxon>Betaproteobacteria</taxon>
        <taxon>Burkholderiales</taxon>
        <taxon>Burkholderiaceae</taxon>
        <taxon>Caballeronia</taxon>
    </lineage>
</organism>
<feature type="region of interest" description="Disordered" evidence="1">
    <location>
        <begin position="93"/>
        <end position="120"/>
    </location>
</feature>
<evidence type="ECO:0000256" key="1">
    <source>
        <dbReference type="SAM" id="MobiDB-lite"/>
    </source>
</evidence>
<protein>
    <submittedName>
        <fullName evidence="2">Uncharacterized protein</fullName>
    </submittedName>
</protein>
<evidence type="ECO:0000313" key="3">
    <source>
        <dbReference type="Proteomes" id="UP000054770"/>
    </source>
</evidence>
<accession>A0A158KX03</accession>
<reference evidence="2" key="1">
    <citation type="submission" date="2016-01" db="EMBL/GenBank/DDBJ databases">
        <authorList>
            <person name="Peeters C."/>
        </authorList>
    </citation>
    <scope>NUCLEOTIDE SEQUENCE [LARGE SCALE GENOMIC DNA]</scope>
    <source>
        <strain evidence="2">LMG 22940</strain>
    </source>
</reference>
<dbReference type="Proteomes" id="UP000054770">
    <property type="component" value="Unassembled WGS sequence"/>
</dbReference>
<name>A0A158KX03_9BURK</name>
<sequence length="120" mass="13294">MGPAEYDQAEIYLRFGKNPFSEKQVFALNELNVKIAEFLLWFQNGKPAQEQAQPETPTALIADLRTEDASGVVRATSIANVVETFSRPLASAKYPVRDDPSKKTSPSETDKSVVRTFSKA</sequence>
<dbReference type="AlphaFoldDB" id="A0A158KX03"/>